<evidence type="ECO:0000259" key="5">
    <source>
        <dbReference type="Pfam" id="PF01011"/>
    </source>
</evidence>
<comment type="similarity">
    <text evidence="2">Belongs to the bacterial PQQ dehydrogenase family.</text>
</comment>
<comment type="cofactor">
    <cofactor evidence="1">
        <name>pyrroloquinoline quinone</name>
        <dbReference type="ChEBI" id="CHEBI:58442"/>
    </cofactor>
</comment>
<dbReference type="EMBL" id="NVQR01000033">
    <property type="protein sequence ID" value="PCH62782.1"/>
    <property type="molecule type" value="Genomic_DNA"/>
</dbReference>
<feature type="domain" description="Pyrrolo-quinoline quinone repeat" evidence="5">
    <location>
        <begin position="485"/>
        <end position="545"/>
    </location>
</feature>
<evidence type="ECO:0000256" key="3">
    <source>
        <dbReference type="ARBA" id="ARBA00023002"/>
    </source>
</evidence>
<dbReference type="Proteomes" id="UP000218172">
    <property type="component" value="Unassembled WGS sequence"/>
</dbReference>
<dbReference type="SUPFAM" id="SSF50998">
    <property type="entry name" value="Quinoprotein alcohol dehydrogenase-like"/>
    <property type="match status" value="1"/>
</dbReference>
<proteinExistence type="inferred from homology"/>
<reference evidence="7" key="1">
    <citation type="submission" date="2017-08" db="EMBL/GenBank/DDBJ databases">
        <title>A dynamic microbial community with high functional redundancy inhabits the cold, oxic subseafloor aquifer.</title>
        <authorList>
            <person name="Tully B.J."/>
            <person name="Wheat C.G."/>
            <person name="Glazer B.T."/>
            <person name="Huber J.A."/>
        </authorList>
    </citation>
    <scope>NUCLEOTIDE SEQUENCE [LARGE SCALE GENOMIC DNA]</scope>
</reference>
<keyword evidence="4" id="KW-0732">Signal</keyword>
<protein>
    <recommendedName>
        <fullName evidence="5">Pyrrolo-quinoline quinone repeat domain-containing protein</fullName>
    </recommendedName>
</protein>
<organism evidence="6 7">
    <name type="scientific">SAR86 cluster bacterium</name>
    <dbReference type="NCBI Taxonomy" id="2030880"/>
    <lineage>
        <taxon>Bacteria</taxon>
        <taxon>Pseudomonadati</taxon>
        <taxon>Pseudomonadota</taxon>
        <taxon>Gammaproteobacteria</taxon>
        <taxon>SAR86 cluster</taxon>
    </lineage>
</organism>
<name>A0A2A4MSD4_9GAMM</name>
<feature type="chain" id="PRO_5013240846" description="Pyrrolo-quinoline quinone repeat domain-containing protein" evidence="4">
    <location>
        <begin position="27"/>
        <end position="593"/>
    </location>
</feature>
<comment type="caution">
    <text evidence="6">The sequence shown here is derived from an EMBL/GenBank/DDBJ whole genome shotgun (WGS) entry which is preliminary data.</text>
</comment>
<sequence>MFLNRQIKSALLFTSLVIFWQVSSFAQSGSDVPSTKLRLLENMSPVTDAMLNNPPDSDWLIWRRTYNSFGHSPLTQINQDNVANLKKAWQQSLADGPNMATPLVHDGVMFVYGAQDTLVALDATNGEILWSYQHQSDKAASAKIGIALHGNKILVPTSDLRILALNSKTGEVIWDHQITSPVSAEEFSNYALRGAPLIANGQVIQGVTASFVPRGGFIIAVDLATGEETWRFNTLARPGELGGNSWNGLSLQERSGGSVWIPGSYDAALDLIYFGTAPTYDTAPLLHSVNQPGINNDALFTNSTIALRPKTGELVWFYQHVANDQWDMDWVYERQIMDLQIEGKSHRVVVTAGKLGIFDAMDAATGKYLFSLDMGLQNIIASIDPDTGAKTTHPNAIPNAEDTHLLCPYALGVRNWPATSYNPDNKLIYVPISEVCMDGGPTGRGGILTSGAGMAPKPAADSDGKFGRIQAVNIETRELVWSFRETLPPTTAALSTSGGLVFTGSLDGSFKALNNSNGEVLWQTQFDEIPQSFPVTYSVDGRQYVAVVIGQPAILASTWMGIMSSFQGVEGNTSLVQTMQGKASIQVFSLTEN</sequence>
<evidence type="ECO:0000256" key="4">
    <source>
        <dbReference type="SAM" id="SignalP"/>
    </source>
</evidence>
<dbReference type="InterPro" id="IPR011047">
    <property type="entry name" value="Quinoprotein_ADH-like_sf"/>
</dbReference>
<dbReference type="Gene3D" id="2.140.10.10">
    <property type="entry name" value="Quinoprotein alcohol dehydrogenase-like superfamily"/>
    <property type="match status" value="1"/>
</dbReference>
<evidence type="ECO:0000313" key="7">
    <source>
        <dbReference type="Proteomes" id="UP000218172"/>
    </source>
</evidence>
<feature type="domain" description="Pyrrolo-quinoline quinone repeat" evidence="5">
    <location>
        <begin position="59"/>
        <end position="371"/>
    </location>
</feature>
<dbReference type="InterPro" id="IPR002372">
    <property type="entry name" value="PQQ_rpt_dom"/>
</dbReference>
<dbReference type="Pfam" id="PF01011">
    <property type="entry name" value="PQQ"/>
    <property type="match status" value="2"/>
</dbReference>
<accession>A0A2A4MSD4</accession>
<dbReference type="PANTHER" id="PTHR32303">
    <property type="entry name" value="QUINOPROTEIN ALCOHOL DEHYDROGENASE (CYTOCHROME C)"/>
    <property type="match status" value="1"/>
</dbReference>
<keyword evidence="3" id="KW-0560">Oxidoreductase</keyword>
<dbReference type="AlphaFoldDB" id="A0A2A4MSD4"/>
<dbReference type="SMART" id="SM00564">
    <property type="entry name" value="PQQ"/>
    <property type="match status" value="5"/>
</dbReference>
<feature type="signal peptide" evidence="4">
    <location>
        <begin position="1"/>
        <end position="26"/>
    </location>
</feature>
<dbReference type="GO" id="GO:0016491">
    <property type="term" value="F:oxidoreductase activity"/>
    <property type="evidence" value="ECO:0007669"/>
    <property type="project" value="UniProtKB-KW"/>
</dbReference>
<evidence type="ECO:0000256" key="1">
    <source>
        <dbReference type="ARBA" id="ARBA00001931"/>
    </source>
</evidence>
<dbReference type="InterPro" id="IPR018391">
    <property type="entry name" value="PQQ_b-propeller_rpt"/>
</dbReference>
<evidence type="ECO:0000313" key="6">
    <source>
        <dbReference type="EMBL" id="PCH62782.1"/>
    </source>
</evidence>
<evidence type="ECO:0000256" key="2">
    <source>
        <dbReference type="ARBA" id="ARBA00008156"/>
    </source>
</evidence>
<gene>
    <name evidence="6" type="ORF">COC19_02345</name>
</gene>